<evidence type="ECO:0000259" key="1">
    <source>
        <dbReference type="Pfam" id="PF18480"/>
    </source>
</evidence>
<reference evidence="3" key="1">
    <citation type="submission" date="2017-04" db="EMBL/GenBank/DDBJ databases">
        <authorList>
            <person name="Varghese N."/>
            <person name="Submissions S."/>
        </authorList>
    </citation>
    <scope>NUCLEOTIDE SEQUENCE [LARGE SCALE GENOMIC DNA]</scope>
    <source>
        <strain evidence="3">DSM 16537</strain>
    </source>
</reference>
<evidence type="ECO:0000313" key="3">
    <source>
        <dbReference type="Proteomes" id="UP000192333"/>
    </source>
</evidence>
<proteinExistence type="predicted"/>
<dbReference type="Pfam" id="PF18480">
    <property type="entry name" value="DUF5615"/>
    <property type="match status" value="1"/>
</dbReference>
<sequence length="120" mass="13642">MKFLCDVHISLNFVKFLNQNGFESIHVNSILNGFNTQDSEIAKNADKMGFIVISKDVDFKNDFLIKGSPKKLIKINLGNVSNRDLIEVFGKEIPKIKSIAKAESFIIEANPNHWTYQIKN</sequence>
<dbReference type="EMBL" id="LT838813">
    <property type="protein sequence ID" value="SMD43067.1"/>
    <property type="molecule type" value="Genomic_DNA"/>
</dbReference>
<dbReference type="AlphaFoldDB" id="A0A1W2H277"/>
<dbReference type="Proteomes" id="UP000192333">
    <property type="component" value="Chromosome I"/>
</dbReference>
<feature type="domain" description="DUF5615" evidence="1">
    <location>
        <begin position="1"/>
        <end position="107"/>
    </location>
</feature>
<dbReference type="InterPro" id="IPR041049">
    <property type="entry name" value="DUF5615"/>
</dbReference>
<dbReference type="STRING" id="758820.SAMN00777080_1643"/>
<evidence type="ECO:0000313" key="2">
    <source>
        <dbReference type="EMBL" id="SMD43067.1"/>
    </source>
</evidence>
<protein>
    <submittedName>
        <fullName evidence="2">Predicted nuclease, contains PIN domain, potential toxin-antitoxin system component</fullName>
    </submittedName>
</protein>
<keyword evidence="3" id="KW-1185">Reference proteome</keyword>
<gene>
    <name evidence="2" type="ORF">SAMN00777080_1643</name>
</gene>
<accession>A0A1W2H277</accession>
<organism evidence="2 3">
    <name type="scientific">Aquiflexum balticum DSM 16537</name>
    <dbReference type="NCBI Taxonomy" id="758820"/>
    <lineage>
        <taxon>Bacteria</taxon>
        <taxon>Pseudomonadati</taxon>
        <taxon>Bacteroidota</taxon>
        <taxon>Cytophagia</taxon>
        <taxon>Cytophagales</taxon>
        <taxon>Cyclobacteriaceae</taxon>
        <taxon>Aquiflexum</taxon>
    </lineage>
</organism>
<name>A0A1W2H277_9BACT</name>